<evidence type="ECO:0000256" key="2">
    <source>
        <dbReference type="SAM" id="Phobius"/>
    </source>
</evidence>
<protein>
    <submittedName>
        <fullName evidence="4">Protein Aster-B-like</fullName>
    </submittedName>
</protein>
<dbReference type="InterPro" id="IPR011993">
    <property type="entry name" value="PH-like_dom_sf"/>
</dbReference>
<dbReference type="SMART" id="SM00568">
    <property type="entry name" value="GRAM"/>
    <property type="match status" value="1"/>
</dbReference>
<dbReference type="RefSeq" id="XP_028148120.1">
    <property type="nucleotide sequence ID" value="XM_028292319.1"/>
</dbReference>
<feature type="transmembrane region" description="Helical" evidence="2">
    <location>
        <begin position="223"/>
        <end position="243"/>
    </location>
</feature>
<dbReference type="PANTHER" id="PTHR23319">
    <property type="entry name" value="GRAM DOMAIN CONTAINING 1B, ISOFORM E"/>
    <property type="match status" value="1"/>
</dbReference>
<gene>
    <name evidence="4" type="primary">LOC114341519</name>
</gene>
<evidence type="ECO:0000313" key="4">
    <source>
        <dbReference type="RefSeq" id="XP_028148120.1"/>
    </source>
</evidence>
<dbReference type="GO" id="GO:0005789">
    <property type="term" value="C:endoplasmic reticulum membrane"/>
    <property type="evidence" value="ECO:0007669"/>
    <property type="project" value="TreeGrafter"/>
</dbReference>
<dbReference type="GO" id="GO:0032934">
    <property type="term" value="F:sterol binding"/>
    <property type="evidence" value="ECO:0007669"/>
    <property type="project" value="TreeGrafter"/>
</dbReference>
<dbReference type="PANTHER" id="PTHR23319:SF13">
    <property type="entry name" value="GRAM DOMAIN-CONTAINING PROTEIN"/>
    <property type="match status" value="1"/>
</dbReference>
<dbReference type="AlphaFoldDB" id="A0A6P7GWB8"/>
<feature type="region of interest" description="Disordered" evidence="1">
    <location>
        <begin position="1"/>
        <end position="26"/>
    </location>
</feature>
<organism evidence="4">
    <name type="scientific">Diabrotica virgifera virgifera</name>
    <name type="common">western corn rootworm</name>
    <dbReference type="NCBI Taxonomy" id="50390"/>
    <lineage>
        <taxon>Eukaryota</taxon>
        <taxon>Metazoa</taxon>
        <taxon>Ecdysozoa</taxon>
        <taxon>Arthropoda</taxon>
        <taxon>Hexapoda</taxon>
        <taxon>Insecta</taxon>
        <taxon>Pterygota</taxon>
        <taxon>Neoptera</taxon>
        <taxon>Endopterygota</taxon>
        <taxon>Coleoptera</taxon>
        <taxon>Polyphaga</taxon>
        <taxon>Cucujiformia</taxon>
        <taxon>Chrysomeloidea</taxon>
        <taxon>Chrysomelidae</taxon>
        <taxon>Galerucinae</taxon>
        <taxon>Diabroticina</taxon>
        <taxon>Diabroticites</taxon>
        <taxon>Diabrotica</taxon>
    </lineage>
</organism>
<evidence type="ECO:0000259" key="3">
    <source>
        <dbReference type="SMART" id="SM00568"/>
    </source>
</evidence>
<reference evidence="4" key="1">
    <citation type="submission" date="2025-08" db="UniProtKB">
        <authorList>
            <consortium name="RefSeq"/>
        </authorList>
    </citation>
    <scope>IDENTIFICATION</scope>
    <source>
        <tissue evidence="4">Whole insect</tissue>
    </source>
</reference>
<dbReference type="GO" id="GO:0120015">
    <property type="term" value="F:sterol transfer activity"/>
    <property type="evidence" value="ECO:0007669"/>
    <property type="project" value="TreeGrafter"/>
</dbReference>
<dbReference type="CDD" id="cd13220">
    <property type="entry name" value="PH-GRAM_GRAMDC"/>
    <property type="match status" value="1"/>
</dbReference>
<dbReference type="GO" id="GO:0032366">
    <property type="term" value="P:intracellular sterol transport"/>
    <property type="evidence" value="ECO:0007669"/>
    <property type="project" value="TreeGrafter"/>
</dbReference>
<keyword evidence="2" id="KW-1133">Transmembrane helix</keyword>
<proteinExistence type="predicted"/>
<dbReference type="InParanoid" id="A0A6P7GWB8"/>
<dbReference type="InterPro" id="IPR051482">
    <property type="entry name" value="Cholesterol_transport"/>
</dbReference>
<dbReference type="GO" id="GO:0140268">
    <property type="term" value="C:endoplasmic reticulum-plasma membrane contact site"/>
    <property type="evidence" value="ECO:0007669"/>
    <property type="project" value="TreeGrafter"/>
</dbReference>
<sequence>MYNRKSKSSESRSENNEYDESVGDAPSKRNKKVTYLRHFPNVVEEEVLRRYPCALVIDFLRQGYLYVTKNYLAFHSNIFGYVTKLLIPLLSIEEITKEKTAKIIPNAIGIQTVEGKHTFSSFLSRDRTLAFIMEVWNQAKRAETISLDSYDRDSDYSMCSSEEEIIEETDIVCKQVEIAHKTSVTDPVPSNNTNLKNTNLLTSVTKKPGINTRISKERTTHFILYYAAIILIVLLFLSAAVLLHRIVKVYNLYSYETPNESEKMYYKELKQFFQKNPEMLAKSFGSIHNFAEENIKHVSSVRKSLESIYSVLSSESEKQDTNDFKNV</sequence>
<accession>A0A6P7GWB8</accession>
<name>A0A6P7GWB8_DIAVI</name>
<dbReference type="GO" id="GO:0005886">
    <property type="term" value="C:plasma membrane"/>
    <property type="evidence" value="ECO:0007669"/>
    <property type="project" value="TreeGrafter"/>
</dbReference>
<keyword evidence="2" id="KW-0472">Membrane</keyword>
<dbReference type="Gene3D" id="2.30.29.30">
    <property type="entry name" value="Pleckstrin-homology domain (PH domain)/Phosphotyrosine-binding domain (PTB)"/>
    <property type="match status" value="1"/>
</dbReference>
<keyword evidence="2" id="KW-0812">Transmembrane</keyword>
<evidence type="ECO:0000256" key="1">
    <source>
        <dbReference type="SAM" id="MobiDB-lite"/>
    </source>
</evidence>
<feature type="domain" description="GRAM" evidence="3">
    <location>
        <begin position="33"/>
        <end position="99"/>
    </location>
</feature>
<dbReference type="Pfam" id="PF02893">
    <property type="entry name" value="GRAM"/>
    <property type="match status" value="1"/>
</dbReference>
<dbReference type="InterPro" id="IPR004182">
    <property type="entry name" value="GRAM"/>
</dbReference>